<dbReference type="OrthoDB" id="3914127at2759"/>
<dbReference type="Proteomes" id="UP000800093">
    <property type="component" value="Unassembled WGS sequence"/>
</dbReference>
<name>A0A9P4KAS6_9PLEO</name>
<organism evidence="1 2">
    <name type="scientific">Lojkania enalia</name>
    <dbReference type="NCBI Taxonomy" id="147567"/>
    <lineage>
        <taxon>Eukaryota</taxon>
        <taxon>Fungi</taxon>
        <taxon>Dikarya</taxon>
        <taxon>Ascomycota</taxon>
        <taxon>Pezizomycotina</taxon>
        <taxon>Dothideomycetes</taxon>
        <taxon>Pleosporomycetidae</taxon>
        <taxon>Pleosporales</taxon>
        <taxon>Pleosporales incertae sedis</taxon>
        <taxon>Lojkania</taxon>
    </lineage>
</organism>
<dbReference type="AlphaFoldDB" id="A0A9P4KAS6"/>
<comment type="caution">
    <text evidence="1">The sequence shown here is derived from an EMBL/GenBank/DDBJ whole genome shotgun (WGS) entry which is preliminary data.</text>
</comment>
<reference evidence="2" key="1">
    <citation type="journal article" date="2020" name="Stud. Mycol.">
        <title>101 Dothideomycetes genomes: A test case for predicting lifestyles and emergence of pathogens.</title>
        <authorList>
            <person name="Haridas S."/>
            <person name="Albert R."/>
            <person name="Binder M."/>
            <person name="Bloem J."/>
            <person name="LaButti K."/>
            <person name="Salamov A."/>
            <person name="Andreopoulos B."/>
            <person name="Baker S."/>
            <person name="Barry K."/>
            <person name="Bills G."/>
            <person name="Bluhm B."/>
            <person name="Cannon C."/>
            <person name="Castanera R."/>
            <person name="Culley D."/>
            <person name="Daum C."/>
            <person name="Ezra D."/>
            <person name="Gonzalez J."/>
            <person name="Henrissat B."/>
            <person name="Kuo A."/>
            <person name="Liang C."/>
            <person name="Lipzen A."/>
            <person name="Lutzoni F."/>
            <person name="Magnuson J."/>
            <person name="Mondo S."/>
            <person name="Nolan M."/>
            <person name="Ohm R."/>
            <person name="Pangilinan J."/>
            <person name="Park H.-J."/>
            <person name="Ramirez L."/>
            <person name="Alfaro M."/>
            <person name="Sun H."/>
            <person name="Tritt A."/>
            <person name="Yoshinaga Y."/>
            <person name="Zwiers L.-H."/>
            <person name="Turgeon B."/>
            <person name="Goodwin S."/>
            <person name="Spatafora J."/>
            <person name="Crous P."/>
            <person name="Grigoriev I."/>
        </authorList>
    </citation>
    <scope>NUCLEOTIDE SEQUENCE [LARGE SCALE GENOMIC DNA]</scope>
    <source>
        <strain evidence="2">CBS 304.66</strain>
    </source>
</reference>
<accession>A0A9P4KAS6</accession>
<gene>
    <name evidence="1" type="ORF">CC78DRAFT_579011</name>
</gene>
<evidence type="ECO:0000313" key="2">
    <source>
        <dbReference type="Proteomes" id="UP000800093"/>
    </source>
</evidence>
<protein>
    <submittedName>
        <fullName evidence="1">Uncharacterized protein</fullName>
    </submittedName>
</protein>
<sequence>MNNLVFAAHDVTPELWDDFVRAAAFPEQKPGEKPIAPYILVHSLSHSDFRSETERIDATVKTDWASATWKELKDAFLTLAEPNSTTVHTNSFILLDKQSPRDRKAIMIEKTREWILPGGEKYWPLPYDTRDDLRKVTIWKRHRVPFEKVWEVSSAMLAFGAEIEMYIEDVTKEVDEEIGP</sequence>
<dbReference type="EMBL" id="ML986603">
    <property type="protein sequence ID" value="KAF2265839.1"/>
    <property type="molecule type" value="Genomic_DNA"/>
</dbReference>
<keyword evidence="2" id="KW-1185">Reference proteome</keyword>
<proteinExistence type="predicted"/>
<evidence type="ECO:0000313" key="1">
    <source>
        <dbReference type="EMBL" id="KAF2265839.1"/>
    </source>
</evidence>